<reference evidence="1 2" key="1">
    <citation type="submission" date="2019-01" db="EMBL/GenBank/DDBJ databases">
        <title>Egibacter rhizosphaerae EGI 80759T.</title>
        <authorList>
            <person name="Chen D.-D."/>
            <person name="Tian Y."/>
            <person name="Jiao J.-Y."/>
            <person name="Zhang X.-T."/>
            <person name="Zhang Y.-G."/>
            <person name="Zhang Y."/>
            <person name="Xiao M."/>
            <person name="Shu W.-S."/>
            <person name="Li W.-J."/>
        </authorList>
    </citation>
    <scope>NUCLEOTIDE SEQUENCE [LARGE SCALE GENOMIC DNA]</scope>
    <source>
        <strain evidence="1 2">EGI 80759</strain>
    </source>
</reference>
<dbReference type="InterPro" id="IPR045397">
    <property type="entry name" value="TumE-like"/>
</dbReference>
<keyword evidence="2" id="KW-1185">Reference proteome</keyword>
<name>A0A411YI24_9ACTN</name>
<gene>
    <name evidence="1" type="ORF">ER308_15155</name>
</gene>
<evidence type="ECO:0000313" key="2">
    <source>
        <dbReference type="Proteomes" id="UP000291469"/>
    </source>
</evidence>
<accession>A0A411YI24</accession>
<organism evidence="1 2">
    <name type="scientific">Egibacter rhizosphaerae</name>
    <dbReference type="NCBI Taxonomy" id="1670831"/>
    <lineage>
        <taxon>Bacteria</taxon>
        <taxon>Bacillati</taxon>
        <taxon>Actinomycetota</taxon>
        <taxon>Nitriliruptoria</taxon>
        <taxon>Egibacterales</taxon>
        <taxon>Egibacteraceae</taxon>
        <taxon>Egibacter</taxon>
    </lineage>
</organism>
<protein>
    <submittedName>
        <fullName evidence="1">Uncharacterized protein</fullName>
    </submittedName>
</protein>
<sequence>MFPASVTGLDQADAYVWAWLESMGGQIVPPDAVVLTRRRDGALLVGPFELAFHTGLRVAVQMVVTPDLSVPQYRFHARTEAEPLIWRHDRHTGHEASDGGPTHLHVGDRRVPHAPVTLETVRDLIVVENLRCS</sequence>
<proteinExistence type="predicted"/>
<dbReference type="RefSeq" id="WP_131155762.1">
    <property type="nucleotide sequence ID" value="NZ_CP036402.1"/>
</dbReference>
<dbReference type="Pfam" id="PF20126">
    <property type="entry name" value="TumE"/>
    <property type="match status" value="1"/>
</dbReference>
<dbReference type="AlphaFoldDB" id="A0A411YI24"/>
<dbReference type="EMBL" id="CP036402">
    <property type="protein sequence ID" value="QBI20769.1"/>
    <property type="molecule type" value="Genomic_DNA"/>
</dbReference>
<evidence type="ECO:0000313" key="1">
    <source>
        <dbReference type="EMBL" id="QBI20769.1"/>
    </source>
</evidence>
<dbReference type="Proteomes" id="UP000291469">
    <property type="component" value="Chromosome"/>
</dbReference>
<dbReference type="KEGG" id="erz:ER308_15155"/>